<dbReference type="PROSITE" id="PS50089">
    <property type="entry name" value="ZF_RING_2"/>
    <property type="match status" value="1"/>
</dbReference>
<keyword evidence="2 4" id="KW-0863">Zinc-finger</keyword>
<feature type="compositionally biased region" description="Basic and acidic residues" evidence="5">
    <location>
        <begin position="117"/>
        <end position="128"/>
    </location>
</feature>
<dbReference type="OrthoDB" id="6270329at2759"/>
<organism evidence="7 8">
    <name type="scientific">Collybia nuda</name>
    <dbReference type="NCBI Taxonomy" id="64659"/>
    <lineage>
        <taxon>Eukaryota</taxon>
        <taxon>Fungi</taxon>
        <taxon>Dikarya</taxon>
        <taxon>Basidiomycota</taxon>
        <taxon>Agaricomycotina</taxon>
        <taxon>Agaricomycetes</taxon>
        <taxon>Agaricomycetidae</taxon>
        <taxon>Agaricales</taxon>
        <taxon>Tricholomatineae</taxon>
        <taxon>Clitocybaceae</taxon>
        <taxon>Collybia</taxon>
    </lineage>
</organism>
<dbReference type="GO" id="GO:0032183">
    <property type="term" value="F:SUMO binding"/>
    <property type="evidence" value="ECO:0007669"/>
    <property type="project" value="TreeGrafter"/>
</dbReference>
<evidence type="ECO:0000256" key="4">
    <source>
        <dbReference type="PROSITE-ProRule" id="PRU00175"/>
    </source>
</evidence>
<dbReference type="GO" id="GO:0061630">
    <property type="term" value="F:ubiquitin protein ligase activity"/>
    <property type="evidence" value="ECO:0007669"/>
    <property type="project" value="InterPro"/>
</dbReference>
<dbReference type="InterPro" id="IPR001841">
    <property type="entry name" value="Znf_RING"/>
</dbReference>
<proteinExistence type="predicted"/>
<dbReference type="GO" id="GO:0006511">
    <property type="term" value="P:ubiquitin-dependent protein catabolic process"/>
    <property type="evidence" value="ECO:0007669"/>
    <property type="project" value="TreeGrafter"/>
</dbReference>
<dbReference type="Gene3D" id="3.30.40.10">
    <property type="entry name" value="Zinc/RING finger domain, C3HC4 (zinc finger)"/>
    <property type="match status" value="1"/>
</dbReference>
<dbReference type="EMBL" id="MU150359">
    <property type="protein sequence ID" value="KAF9457761.1"/>
    <property type="molecule type" value="Genomic_DNA"/>
</dbReference>
<protein>
    <recommendedName>
        <fullName evidence="6">RING-type domain-containing protein</fullName>
    </recommendedName>
</protein>
<reference evidence="7" key="1">
    <citation type="submission" date="2020-11" db="EMBL/GenBank/DDBJ databases">
        <authorList>
            <consortium name="DOE Joint Genome Institute"/>
            <person name="Ahrendt S."/>
            <person name="Riley R."/>
            <person name="Andreopoulos W."/>
            <person name="Labutti K."/>
            <person name="Pangilinan J."/>
            <person name="Ruiz-Duenas F.J."/>
            <person name="Barrasa J.M."/>
            <person name="Sanchez-Garcia M."/>
            <person name="Camarero S."/>
            <person name="Miyauchi S."/>
            <person name="Serrano A."/>
            <person name="Linde D."/>
            <person name="Babiker R."/>
            <person name="Drula E."/>
            <person name="Ayuso-Fernandez I."/>
            <person name="Pacheco R."/>
            <person name="Padilla G."/>
            <person name="Ferreira P."/>
            <person name="Barriuso J."/>
            <person name="Kellner H."/>
            <person name="Castanera R."/>
            <person name="Alfaro M."/>
            <person name="Ramirez L."/>
            <person name="Pisabarro A.G."/>
            <person name="Kuo A."/>
            <person name="Tritt A."/>
            <person name="Lipzen A."/>
            <person name="He G."/>
            <person name="Yan M."/>
            <person name="Ng V."/>
            <person name="Cullen D."/>
            <person name="Martin F."/>
            <person name="Rosso M.-N."/>
            <person name="Henrissat B."/>
            <person name="Hibbett D."/>
            <person name="Martinez A.T."/>
            <person name="Grigoriev I.V."/>
        </authorList>
    </citation>
    <scope>NUCLEOTIDE SEQUENCE</scope>
    <source>
        <strain evidence="7">CBS 247.69</strain>
    </source>
</reference>
<dbReference type="Proteomes" id="UP000807353">
    <property type="component" value="Unassembled WGS sequence"/>
</dbReference>
<feature type="compositionally biased region" description="Low complexity" evidence="5">
    <location>
        <begin position="77"/>
        <end position="93"/>
    </location>
</feature>
<feature type="compositionally biased region" description="Low complexity" evidence="5">
    <location>
        <begin position="34"/>
        <end position="43"/>
    </location>
</feature>
<feature type="compositionally biased region" description="Polar residues" evidence="5">
    <location>
        <begin position="44"/>
        <end position="72"/>
    </location>
</feature>
<dbReference type="PANTHER" id="PTHR47094:SF1">
    <property type="entry name" value="RING-TYPE E3 UBIQUITIN TRANSFERASE"/>
    <property type="match status" value="1"/>
</dbReference>
<dbReference type="AlphaFoldDB" id="A0A9P6C9W0"/>
<keyword evidence="3" id="KW-0862">Zinc</keyword>
<dbReference type="PANTHER" id="PTHR47094">
    <property type="entry name" value="ELFLESS, ISOFORM B"/>
    <property type="match status" value="1"/>
</dbReference>
<feature type="domain" description="RING-type" evidence="6">
    <location>
        <begin position="286"/>
        <end position="337"/>
    </location>
</feature>
<feature type="compositionally biased region" description="Polar residues" evidence="5">
    <location>
        <begin position="212"/>
        <end position="222"/>
    </location>
</feature>
<dbReference type="InterPro" id="IPR013083">
    <property type="entry name" value="Znf_RING/FYVE/PHD"/>
</dbReference>
<dbReference type="GO" id="GO:0008270">
    <property type="term" value="F:zinc ion binding"/>
    <property type="evidence" value="ECO:0007669"/>
    <property type="project" value="UniProtKB-KW"/>
</dbReference>
<evidence type="ECO:0000259" key="6">
    <source>
        <dbReference type="PROSITE" id="PS50089"/>
    </source>
</evidence>
<sequence length="361" mass="38270">MPQPTNSKRGAIAHVGAVTGRTENASVNGPLPAPLTTRTLRPRYTNSMNAGPSPSTRSTNPRKSALRSSIRTRTVLESEPINSNSLPSSSRSMARSEEEQPIAGPSSSSSMAYLRPRFPEGSESEGGRPVKRRKTGRAESESPEWTSDGDEEVDQLISDNDNDNEDEDEDGALLGPGSTLEFEAGPPPSQLESVTVDDTEERETSPEPSTSNRDVVSTPVSSPSLAKILHSTNIEPQGLRSPSPVIVAVTSTSISASNAKYTATKPPATKLPPPLPEAEPLSEYTCPICFFPPTNATLTPCGHICCGSCLFTAVRTTMQRGAIMMADGNGARCPVCRAEIPNWDGRGGGVIGLKPRAVFSL</sequence>
<evidence type="ECO:0000313" key="8">
    <source>
        <dbReference type="Proteomes" id="UP000807353"/>
    </source>
</evidence>
<evidence type="ECO:0000256" key="3">
    <source>
        <dbReference type="ARBA" id="ARBA00022833"/>
    </source>
</evidence>
<dbReference type="InterPro" id="IPR018957">
    <property type="entry name" value="Znf_C3HC4_RING-type"/>
</dbReference>
<evidence type="ECO:0000256" key="5">
    <source>
        <dbReference type="SAM" id="MobiDB-lite"/>
    </source>
</evidence>
<gene>
    <name evidence="7" type="ORF">BDZ94DRAFT_1272259</name>
</gene>
<dbReference type="GO" id="GO:0140082">
    <property type="term" value="F:SUMO-ubiquitin ligase activity"/>
    <property type="evidence" value="ECO:0007669"/>
    <property type="project" value="TreeGrafter"/>
</dbReference>
<comment type="caution">
    <text evidence="7">The sequence shown here is derived from an EMBL/GenBank/DDBJ whole genome shotgun (WGS) entry which is preliminary data.</text>
</comment>
<keyword evidence="1" id="KW-0479">Metal-binding</keyword>
<accession>A0A9P6C9W0</accession>
<evidence type="ECO:0000313" key="7">
    <source>
        <dbReference type="EMBL" id="KAF9457761.1"/>
    </source>
</evidence>
<keyword evidence="8" id="KW-1185">Reference proteome</keyword>
<dbReference type="Pfam" id="PF00097">
    <property type="entry name" value="zf-C3HC4"/>
    <property type="match status" value="1"/>
</dbReference>
<dbReference type="SUPFAM" id="SSF57850">
    <property type="entry name" value="RING/U-box"/>
    <property type="match status" value="1"/>
</dbReference>
<dbReference type="InterPro" id="IPR049627">
    <property type="entry name" value="SLX8"/>
</dbReference>
<dbReference type="SMART" id="SM00184">
    <property type="entry name" value="RING"/>
    <property type="match status" value="1"/>
</dbReference>
<evidence type="ECO:0000256" key="1">
    <source>
        <dbReference type="ARBA" id="ARBA00022723"/>
    </source>
</evidence>
<feature type="region of interest" description="Disordered" evidence="5">
    <location>
        <begin position="1"/>
        <end position="222"/>
    </location>
</feature>
<evidence type="ECO:0000256" key="2">
    <source>
        <dbReference type="ARBA" id="ARBA00022771"/>
    </source>
</evidence>
<dbReference type="GO" id="GO:0033768">
    <property type="term" value="C:SUMO-targeted ubiquitin ligase complex"/>
    <property type="evidence" value="ECO:0007669"/>
    <property type="project" value="TreeGrafter"/>
</dbReference>
<feature type="compositionally biased region" description="Acidic residues" evidence="5">
    <location>
        <begin position="147"/>
        <end position="171"/>
    </location>
</feature>
<name>A0A9P6C9W0_9AGAR</name>